<proteinExistence type="inferred from homology"/>
<evidence type="ECO:0000256" key="1">
    <source>
        <dbReference type="ARBA" id="ARBA00004477"/>
    </source>
</evidence>
<dbReference type="InterPro" id="IPR007594">
    <property type="entry name" value="RFT1"/>
</dbReference>
<evidence type="ECO:0000256" key="10">
    <source>
        <dbReference type="SAM" id="MobiDB-lite"/>
    </source>
</evidence>
<dbReference type="AlphaFoldDB" id="A0AAD4HUH3"/>
<evidence type="ECO:0000256" key="5">
    <source>
        <dbReference type="ARBA" id="ARBA00022824"/>
    </source>
</evidence>
<dbReference type="GO" id="GO:0034203">
    <property type="term" value="P:glycolipid translocation"/>
    <property type="evidence" value="ECO:0007669"/>
    <property type="project" value="TreeGrafter"/>
</dbReference>
<protein>
    <recommendedName>
        <fullName evidence="8">Man(5)GlcNAc(2)-PP-dolichol translocation protein RFT1</fullName>
    </recommendedName>
</protein>
<sequence length="816" mass="84587">MKSAPSLSTITRLILPIGLAVAPAAAQSAGFMTLFLPDSEPLSLEASAVAINTVSAGRADTRGVTTVVVACPTAASPENDACRAAGIYPAQVYHTQGSVWGGTTTYSADDSTTTWVCSLGGSGDSLTGDCTKTIVGGSSTRTETSQYDDCYVMAHQRPVVMTAGVKIQDGWGLRGSDTMDASQYLSIRSSLLSSAGCPASQTVMWAGAVASTTSAAGSTGLTAAPSTGPSAATTAVSPTQTAPSPATSSTNGAGRAGNGLMAALSLGIGAALMLCTRALRGASLLILLQVVSRAITFAANQLLLRFLTAQLLGVSTQLEVYYLSVIFFARESLRVAIQRQDPSSLTTERHKDGEDGKDAETNRAAQAVVNLGYISIALGIPLALVLGWLYLSSLSAATLASAPNLVISLYIYAVAAVLELVSEPAFVVMQTRLQFGTRAAAESVATFLRCTVTLGSAVWGANRDLGVLPFALGQLSYGVGLLAVYAWHGAGLAKREAFSLLPRRITALQTKQAKKPAFILSYFYRPTLHLASSMMAQSVVKHVLTQGDTFLVSILSTPTAQGVYALANNYGGLLARLVFQPIEESSRSYFSRLLAPSTSRPVRAKSASQASPSEPAAEAKTALQSLLRAYLLLSLVVVTLGPTAASPLLSLVAGPRWAGSGAAACLAAYMWYVPLLAINGVTEAFVASVATEHEVHRQSAWMGVFSVVFGAAGFVLLRVLDRGAEGLVVANRINMACRIVWCAVFIRRYFAGKGVAFGLLELLPSPGAVAAAVVTSQVAKRVVASPAAGASPMGARDALVELVKLAAVALPFVVAV</sequence>
<dbReference type="GO" id="GO:0005789">
    <property type="term" value="C:endoplasmic reticulum membrane"/>
    <property type="evidence" value="ECO:0007669"/>
    <property type="project" value="UniProtKB-SubCell"/>
</dbReference>
<keyword evidence="12" id="KW-0732">Signal</keyword>
<comment type="caution">
    <text evidence="13">The sequence shown here is derived from an EMBL/GenBank/DDBJ whole genome shotgun (WGS) entry which is preliminary data.</text>
</comment>
<feature type="chain" id="PRO_5042166902" description="Man(5)GlcNAc(2)-PP-dolichol translocation protein RFT1" evidence="12">
    <location>
        <begin position="21"/>
        <end position="816"/>
    </location>
</feature>
<evidence type="ECO:0000256" key="8">
    <source>
        <dbReference type="ARBA" id="ARBA00044793"/>
    </source>
</evidence>
<feature type="region of interest" description="Disordered" evidence="10">
    <location>
        <begin position="219"/>
        <end position="253"/>
    </location>
</feature>
<feature type="transmembrane region" description="Helical" evidence="11">
    <location>
        <begin position="467"/>
        <end position="487"/>
    </location>
</feature>
<comment type="pathway">
    <text evidence="2">Protein modification; protein glycosylation.</text>
</comment>
<evidence type="ECO:0000313" key="14">
    <source>
        <dbReference type="Proteomes" id="UP001197093"/>
    </source>
</evidence>
<evidence type="ECO:0000256" key="6">
    <source>
        <dbReference type="ARBA" id="ARBA00022989"/>
    </source>
</evidence>
<evidence type="ECO:0000256" key="11">
    <source>
        <dbReference type="SAM" id="Phobius"/>
    </source>
</evidence>
<dbReference type="Pfam" id="PF04506">
    <property type="entry name" value="Rft-1"/>
    <property type="match status" value="1"/>
</dbReference>
<dbReference type="GO" id="GO:0017183">
    <property type="term" value="P:protein histidyl modification to diphthamide"/>
    <property type="evidence" value="ECO:0007669"/>
    <property type="project" value="InterPro"/>
</dbReference>
<dbReference type="SFLD" id="SFLDS00032">
    <property type="entry name" value="Radical_SAM_3-amino-3-carboxyp"/>
    <property type="match status" value="1"/>
</dbReference>
<comment type="function">
    <text evidence="9">Intramembrane glycolipid transporter that operates in the biosynthetic pathway of dolichol-linked oligosaccharides, the glycan precursors employed in protein asparagine (N)-glycosylation. The sequential addition of sugars to dolichol pyrophosphate produces dolichol-linked oligosaccharides containing fourteen sugars, including two GlcNAcs, nine mannoses and three glucoses. Once assembled, the oligosaccharide is transferred from the lipid to nascent proteins by oligosaccharyltransferases. The assembly of dolichol-linked oligosaccharides begins on the cytosolic side of the endoplasmic reticulum membrane and finishes in its lumen. RFT1 could mediate the translocation of the cytosolically oriented intermediate DolPP-GlcNAc2Man5, produced by ALG11, into the ER lumen where dolichol-linked oligosaccharides assembly continues. However, the intramembrane lipid transporter activity could not be confirmed in vitro.</text>
</comment>
<feature type="transmembrane region" description="Helical" evidence="11">
    <location>
        <begin position="629"/>
        <end position="649"/>
    </location>
</feature>
<evidence type="ECO:0000256" key="7">
    <source>
        <dbReference type="ARBA" id="ARBA00023136"/>
    </source>
</evidence>
<evidence type="ECO:0000256" key="12">
    <source>
        <dbReference type="SAM" id="SignalP"/>
    </source>
</evidence>
<name>A0AAD4HUH3_9PEZI</name>
<reference evidence="13" key="1">
    <citation type="submission" date="2023-02" db="EMBL/GenBank/DDBJ databases">
        <authorList>
            <person name="Palmer J.M."/>
        </authorList>
    </citation>
    <scope>NUCLEOTIDE SEQUENCE</scope>
    <source>
        <strain evidence="13">FW57</strain>
    </source>
</reference>
<evidence type="ECO:0000256" key="3">
    <source>
        <dbReference type="ARBA" id="ARBA00010288"/>
    </source>
</evidence>
<keyword evidence="4 11" id="KW-0812">Transmembrane</keyword>
<feature type="transmembrane region" description="Helical" evidence="11">
    <location>
        <begin position="669"/>
        <end position="689"/>
    </location>
</feature>
<comment type="subcellular location">
    <subcellularLocation>
        <location evidence="1">Endoplasmic reticulum membrane</location>
        <topology evidence="1">Multi-pass membrane protein</topology>
    </subcellularLocation>
</comment>
<comment type="similarity">
    <text evidence="3">Belongs to the RFT1 family.</text>
</comment>
<gene>
    <name evidence="13" type="ORF">NEMBOFW57_009167</name>
</gene>
<evidence type="ECO:0000256" key="2">
    <source>
        <dbReference type="ARBA" id="ARBA00004922"/>
    </source>
</evidence>
<feature type="transmembrane region" description="Helical" evidence="11">
    <location>
        <begin position="309"/>
        <end position="329"/>
    </location>
</feature>
<accession>A0AAD4HUH3</accession>
<keyword evidence="5" id="KW-0256">Endoplasmic reticulum</keyword>
<organism evidence="13 14">
    <name type="scientific">Staphylotrichum longicolle</name>
    <dbReference type="NCBI Taxonomy" id="669026"/>
    <lineage>
        <taxon>Eukaryota</taxon>
        <taxon>Fungi</taxon>
        <taxon>Dikarya</taxon>
        <taxon>Ascomycota</taxon>
        <taxon>Pezizomycotina</taxon>
        <taxon>Sordariomycetes</taxon>
        <taxon>Sordariomycetidae</taxon>
        <taxon>Sordariales</taxon>
        <taxon>Chaetomiaceae</taxon>
        <taxon>Staphylotrichum</taxon>
    </lineage>
</organism>
<keyword evidence="14" id="KW-1185">Reference proteome</keyword>
<keyword evidence="7 11" id="KW-0472">Membrane</keyword>
<feature type="transmembrane region" description="Helical" evidence="11">
    <location>
        <begin position="440"/>
        <end position="461"/>
    </location>
</feature>
<dbReference type="PANTHER" id="PTHR13117">
    <property type="entry name" value="ENDOPLASMIC RETICULUM MULTISPAN TRANSMEMBRANE PROTEIN-RELATED"/>
    <property type="match status" value="1"/>
</dbReference>
<feature type="transmembrane region" description="Helical" evidence="11">
    <location>
        <begin position="367"/>
        <end position="389"/>
    </location>
</feature>
<keyword evidence="6 11" id="KW-1133">Transmembrane helix</keyword>
<dbReference type="InterPro" id="IPR016435">
    <property type="entry name" value="DPH1/DPH2"/>
</dbReference>
<feature type="signal peptide" evidence="12">
    <location>
        <begin position="1"/>
        <end position="20"/>
    </location>
</feature>
<dbReference type="GO" id="GO:0090560">
    <property type="term" value="F:2-(3-amino-3-carboxypropyl)histidine synthase activity"/>
    <property type="evidence" value="ECO:0007669"/>
    <property type="project" value="InterPro"/>
</dbReference>
<dbReference type="PANTHER" id="PTHR13117:SF5">
    <property type="entry name" value="PROTEIN RFT1 HOMOLOG"/>
    <property type="match status" value="1"/>
</dbReference>
<feature type="transmembrane region" description="Helical" evidence="11">
    <location>
        <begin position="409"/>
        <end position="428"/>
    </location>
</feature>
<evidence type="ECO:0000256" key="4">
    <source>
        <dbReference type="ARBA" id="ARBA00022692"/>
    </source>
</evidence>
<feature type="transmembrane region" description="Helical" evidence="11">
    <location>
        <begin position="701"/>
        <end position="720"/>
    </location>
</feature>
<evidence type="ECO:0000256" key="9">
    <source>
        <dbReference type="ARBA" id="ARBA00045912"/>
    </source>
</evidence>
<dbReference type="GO" id="GO:0006488">
    <property type="term" value="P:dolichol-linked oligosaccharide biosynthetic process"/>
    <property type="evidence" value="ECO:0007669"/>
    <property type="project" value="InterPro"/>
</dbReference>
<dbReference type="EMBL" id="JAHCVI010000004">
    <property type="protein sequence ID" value="KAG7286849.1"/>
    <property type="molecule type" value="Genomic_DNA"/>
</dbReference>
<feature type="compositionally biased region" description="Low complexity" evidence="10">
    <location>
        <begin position="219"/>
        <end position="250"/>
    </location>
</feature>
<dbReference type="Proteomes" id="UP001197093">
    <property type="component" value="Unassembled WGS sequence"/>
</dbReference>
<evidence type="ECO:0000313" key="13">
    <source>
        <dbReference type="EMBL" id="KAG7286849.1"/>
    </source>
</evidence>